<evidence type="ECO:0000259" key="2">
    <source>
        <dbReference type="Pfam" id="PF01575"/>
    </source>
</evidence>
<comment type="caution">
    <text evidence="4">The sequence shown here is derived from an EMBL/GenBank/DDBJ whole genome shotgun (WGS) entry which is preliminary data.</text>
</comment>
<dbReference type="SUPFAM" id="SSF54637">
    <property type="entry name" value="Thioesterase/thiol ester dehydrase-isomerase"/>
    <property type="match status" value="2"/>
</dbReference>
<feature type="domain" description="MaoC-like" evidence="2">
    <location>
        <begin position="163"/>
        <end position="262"/>
    </location>
</feature>
<evidence type="ECO:0000259" key="3">
    <source>
        <dbReference type="Pfam" id="PF22622"/>
    </source>
</evidence>
<dbReference type="InterPro" id="IPR002539">
    <property type="entry name" value="MaoC-like_dom"/>
</dbReference>
<dbReference type="Pfam" id="PF01575">
    <property type="entry name" value="MaoC_dehydratas"/>
    <property type="match status" value="1"/>
</dbReference>
<dbReference type="PANTHER" id="PTHR13078:SF56">
    <property type="entry name" value="PEROXISOMAL MULTIFUNCTIONAL ENZYME TYPE 2"/>
    <property type="match status" value="1"/>
</dbReference>
<dbReference type="GO" id="GO:0003857">
    <property type="term" value="F:(3S)-3-hydroxyacyl-CoA dehydrogenase (NAD+) activity"/>
    <property type="evidence" value="ECO:0007669"/>
    <property type="project" value="TreeGrafter"/>
</dbReference>
<dbReference type="EMBL" id="QCYH01000006">
    <property type="protein sequence ID" value="PVA09944.1"/>
    <property type="molecule type" value="Genomic_DNA"/>
</dbReference>
<name>A0A2T7G681_9RHOB</name>
<protein>
    <submittedName>
        <fullName evidence="4">3-alpha,7-alpha, 12-alpha-trihydroxy-5-beta-cholest-24-enoyl-CoA hydratase</fullName>
    </submittedName>
</protein>
<dbReference type="OrthoDB" id="5522043at2"/>
<evidence type="ECO:0000256" key="1">
    <source>
        <dbReference type="SAM" id="MobiDB-lite"/>
    </source>
</evidence>
<feature type="region of interest" description="Disordered" evidence="1">
    <location>
        <begin position="153"/>
        <end position="174"/>
    </location>
</feature>
<dbReference type="Pfam" id="PF22622">
    <property type="entry name" value="MFE-2_hydrat-2_N"/>
    <property type="match status" value="1"/>
</dbReference>
<gene>
    <name evidence="4" type="ORF">DC366_11955</name>
</gene>
<proteinExistence type="predicted"/>
<dbReference type="AlphaFoldDB" id="A0A2T7G681"/>
<dbReference type="GO" id="GO:0006635">
    <property type="term" value="P:fatty acid beta-oxidation"/>
    <property type="evidence" value="ECO:0007669"/>
    <property type="project" value="TreeGrafter"/>
</dbReference>
<dbReference type="InterPro" id="IPR054357">
    <property type="entry name" value="MFE-2_N"/>
</dbReference>
<organism evidence="4 5">
    <name type="scientific">Pelagivirga sediminicola</name>
    <dbReference type="NCBI Taxonomy" id="2170575"/>
    <lineage>
        <taxon>Bacteria</taxon>
        <taxon>Pseudomonadati</taxon>
        <taxon>Pseudomonadota</taxon>
        <taxon>Alphaproteobacteria</taxon>
        <taxon>Rhodobacterales</taxon>
        <taxon>Paracoccaceae</taxon>
        <taxon>Pelagivirga</taxon>
    </lineage>
</organism>
<dbReference type="Gene3D" id="3.10.129.10">
    <property type="entry name" value="Hotdog Thioesterase"/>
    <property type="match status" value="2"/>
</dbReference>
<reference evidence="4 5" key="1">
    <citation type="submission" date="2018-04" db="EMBL/GenBank/DDBJ databases">
        <title>Pelagivirga bohaiensis gen. nov., sp. nov., a bacterium isolated from the Bohai Sea.</title>
        <authorList>
            <person name="Ji X."/>
        </authorList>
    </citation>
    <scope>NUCLEOTIDE SEQUENCE [LARGE SCALE GENOMIC DNA]</scope>
    <source>
        <strain evidence="4 5">BH-SD19</strain>
    </source>
</reference>
<sequence length="284" mass="31192">MPLDPDVLMSMQIDPVRRRYDWRDSALYALGLGYGTDPVDGDQLRFVIERDQQAMPTMVNVLGHDGSWMKRPETGIDYTKVVHGEQSMQIHAPLPVSGEIIAQTHVEEIVDKGEGKGALVTARREIRDAKTDAPYATVWLTIFCRGAGGFGGTSTASRQPHAQPESAPEASVTLKTRPEQALIYRLSGDYNMLHADPATAQKAGFDRPILHGLATFGMACRALMDRFCAADGTRVRALEGRFSAPVYPGEAITIDMWPQGAGQAAFAARVEDREVLRNGRFEFS</sequence>
<dbReference type="CDD" id="cd03448">
    <property type="entry name" value="HDE_HSD"/>
    <property type="match status" value="1"/>
</dbReference>
<dbReference type="GO" id="GO:0044594">
    <property type="term" value="F:17-beta-hydroxysteroid dehydrogenase (NAD+) activity"/>
    <property type="evidence" value="ECO:0007669"/>
    <property type="project" value="TreeGrafter"/>
</dbReference>
<feature type="domain" description="Peroxisomal multifunctional enzyme type 2-like N-terminal" evidence="3">
    <location>
        <begin position="20"/>
        <end position="146"/>
    </location>
</feature>
<dbReference type="InterPro" id="IPR029069">
    <property type="entry name" value="HotDog_dom_sf"/>
</dbReference>
<evidence type="ECO:0000313" key="4">
    <source>
        <dbReference type="EMBL" id="PVA09944.1"/>
    </source>
</evidence>
<dbReference type="Proteomes" id="UP000244446">
    <property type="component" value="Unassembled WGS sequence"/>
</dbReference>
<evidence type="ECO:0000313" key="5">
    <source>
        <dbReference type="Proteomes" id="UP000244446"/>
    </source>
</evidence>
<dbReference type="PANTHER" id="PTHR13078">
    <property type="entry name" value="PEROXISOMAL MULTIFUNCTIONAL ENZYME TYPE 2-RELATED"/>
    <property type="match status" value="1"/>
</dbReference>
<keyword evidence="5" id="KW-1185">Reference proteome</keyword>
<dbReference type="GO" id="GO:0004300">
    <property type="term" value="F:enoyl-CoA hydratase activity"/>
    <property type="evidence" value="ECO:0007669"/>
    <property type="project" value="TreeGrafter"/>
</dbReference>
<accession>A0A2T7G681</accession>